<reference evidence="1 2" key="1">
    <citation type="submission" date="2018-05" db="EMBL/GenBank/DDBJ databases">
        <title>Nocardioides silvaticus genome.</title>
        <authorList>
            <person name="Li C."/>
            <person name="Wang G."/>
        </authorList>
    </citation>
    <scope>NUCLEOTIDE SEQUENCE [LARGE SCALE GENOMIC DNA]</scope>
    <source>
        <strain evidence="1 2">CCTCC AB 2018079</strain>
    </source>
</reference>
<dbReference type="EMBL" id="QGDD01000003">
    <property type="protein sequence ID" value="PWN03096.1"/>
    <property type="molecule type" value="Genomic_DNA"/>
</dbReference>
<proteinExistence type="predicted"/>
<gene>
    <name evidence="1" type="ORF">DJ010_08155</name>
</gene>
<name>A0A316TUB3_9ACTN</name>
<protein>
    <recommendedName>
        <fullName evidence="3">DUF4878 domain-containing protein</fullName>
    </recommendedName>
</protein>
<comment type="caution">
    <text evidence="1">The sequence shown here is derived from an EMBL/GenBank/DDBJ whole genome shotgun (WGS) entry which is preliminary data.</text>
</comment>
<organism evidence="1 2">
    <name type="scientific">Nocardioides silvaticus</name>
    <dbReference type="NCBI Taxonomy" id="2201891"/>
    <lineage>
        <taxon>Bacteria</taxon>
        <taxon>Bacillati</taxon>
        <taxon>Actinomycetota</taxon>
        <taxon>Actinomycetes</taxon>
        <taxon>Propionibacteriales</taxon>
        <taxon>Nocardioidaceae</taxon>
        <taxon>Nocardioides</taxon>
    </lineage>
</organism>
<sequence>MGDPAEQLAVTDLRSTAAGPAEARVVVTLAAADEPETYLLTRTDDGWRINGHEAGDLGPGQR</sequence>
<evidence type="ECO:0008006" key="3">
    <source>
        <dbReference type="Google" id="ProtNLM"/>
    </source>
</evidence>
<keyword evidence="2" id="KW-1185">Reference proteome</keyword>
<evidence type="ECO:0000313" key="1">
    <source>
        <dbReference type="EMBL" id="PWN03096.1"/>
    </source>
</evidence>
<accession>A0A316TUB3</accession>
<dbReference type="Proteomes" id="UP000245507">
    <property type="component" value="Unassembled WGS sequence"/>
</dbReference>
<evidence type="ECO:0000313" key="2">
    <source>
        <dbReference type="Proteomes" id="UP000245507"/>
    </source>
</evidence>
<dbReference type="AlphaFoldDB" id="A0A316TUB3"/>